<organism evidence="4">
    <name type="scientific">Cupriavidus taiwanensis</name>
    <dbReference type="NCBI Taxonomy" id="164546"/>
    <lineage>
        <taxon>Bacteria</taxon>
        <taxon>Pseudomonadati</taxon>
        <taxon>Pseudomonadota</taxon>
        <taxon>Betaproteobacteria</taxon>
        <taxon>Burkholderiales</taxon>
        <taxon>Burkholderiaceae</taxon>
        <taxon>Cupriavidus</taxon>
    </lineage>
</organism>
<dbReference type="GO" id="GO:0004497">
    <property type="term" value="F:monooxygenase activity"/>
    <property type="evidence" value="ECO:0007669"/>
    <property type="project" value="UniProtKB-KW"/>
</dbReference>
<dbReference type="InterPro" id="IPR036188">
    <property type="entry name" value="FAD/NAD-bd_sf"/>
</dbReference>
<proteinExistence type="predicted"/>
<dbReference type="PANTHER" id="PTHR13789:SF309">
    <property type="entry name" value="PUTATIVE (AFU_ORTHOLOGUE AFUA_6G14510)-RELATED"/>
    <property type="match status" value="1"/>
</dbReference>
<dbReference type="EMBL" id="OFSP01000004">
    <property type="protein sequence ID" value="SOY44391.1"/>
    <property type="molecule type" value="Genomic_DNA"/>
</dbReference>
<feature type="domain" description="FAD-binding" evidence="3">
    <location>
        <begin position="4"/>
        <end position="325"/>
    </location>
</feature>
<keyword evidence="2 4" id="KW-0503">Monooxygenase</keyword>
<dbReference type="SUPFAM" id="SSF51905">
    <property type="entry name" value="FAD/NAD(P)-binding domain"/>
    <property type="match status" value="1"/>
</dbReference>
<reference evidence="4" key="1">
    <citation type="submission" date="2018-01" db="EMBL/GenBank/DDBJ databases">
        <authorList>
            <person name="Clerissi C."/>
        </authorList>
    </citation>
    <scope>NUCLEOTIDE SEQUENCE</scope>
    <source>
        <strain evidence="4">Cupriavidus taiwanensis STM 3521</strain>
    </source>
</reference>
<evidence type="ECO:0000313" key="4">
    <source>
        <dbReference type="EMBL" id="SOY44391.1"/>
    </source>
</evidence>
<dbReference type="PRINTS" id="PR00420">
    <property type="entry name" value="RNGMNOXGNASE"/>
</dbReference>
<name>A0A375BHC1_9BURK</name>
<dbReference type="InterPro" id="IPR002938">
    <property type="entry name" value="FAD-bd"/>
</dbReference>
<keyword evidence="1" id="KW-0560">Oxidoreductase</keyword>
<dbReference type="Pfam" id="PF01494">
    <property type="entry name" value="FAD_binding_3"/>
    <property type="match status" value="1"/>
</dbReference>
<dbReference type="AlphaFoldDB" id="A0A375BHC1"/>
<protein>
    <submittedName>
        <fullName evidence="4">Monooxygenase</fullName>
    </submittedName>
</protein>
<evidence type="ECO:0000259" key="3">
    <source>
        <dbReference type="Pfam" id="PF01494"/>
    </source>
</evidence>
<comment type="caution">
    <text evidence="4">The sequence shown here is derived from an EMBL/GenBank/DDBJ whole genome shotgun (WGS) entry which is preliminary data.</text>
</comment>
<evidence type="ECO:0000256" key="1">
    <source>
        <dbReference type="ARBA" id="ARBA00023002"/>
    </source>
</evidence>
<dbReference type="InterPro" id="IPR050493">
    <property type="entry name" value="FAD-dep_Monooxygenase_BioMet"/>
</dbReference>
<accession>A0A375BHC1</accession>
<gene>
    <name evidence="4" type="ORF">CBM2589_B120354</name>
</gene>
<dbReference type="Proteomes" id="UP000256297">
    <property type="component" value="Chromosome CBM2589_b"/>
</dbReference>
<evidence type="ECO:0000256" key="2">
    <source>
        <dbReference type="ARBA" id="ARBA00023033"/>
    </source>
</evidence>
<dbReference type="PANTHER" id="PTHR13789">
    <property type="entry name" value="MONOOXYGENASE"/>
    <property type="match status" value="1"/>
</dbReference>
<dbReference type="Gene3D" id="3.30.9.10">
    <property type="entry name" value="D-Amino Acid Oxidase, subunit A, domain 2"/>
    <property type="match status" value="1"/>
</dbReference>
<sequence>MSLKAIISGGGIGGLATAAALAQRGWDVTVYESNPGLRVTGSGIYLWSNGLGVLKELDAYDRALRDPFWPTGVENRNEHNEMLLPAGLPPGLEILCVGRSDLLAGLEEAAARSGVKVVTSAQVVGARADGTLVFANGDRVKADLAIGCDGASSPVRRSLGLETLRMRSPEGALRTIVKARQDELPPQDRGRCFENWNGTRRLLVTPINDREIYLAMTCLESDTAARDTRINPCWKASFPYWGFLIDRIDGDVLWNVYSIVKCESWSAGRACILGDAAHAQPPNFGQGGGMAMQNGLALAAYMAAVSDPRDIPEALSAWEAAVRPVTDNCQYWSCMWGELVNLPNEVRGAAMRAMATNPWLGGQMFAPAAFRPLASVDWVPAGAALACA</sequence>
<dbReference type="Gene3D" id="3.50.50.60">
    <property type="entry name" value="FAD/NAD(P)-binding domain"/>
    <property type="match status" value="1"/>
</dbReference>
<dbReference type="GO" id="GO:0071949">
    <property type="term" value="F:FAD binding"/>
    <property type="evidence" value="ECO:0007669"/>
    <property type="project" value="InterPro"/>
</dbReference>